<evidence type="ECO:0000256" key="6">
    <source>
        <dbReference type="ARBA" id="ARBA00023118"/>
    </source>
</evidence>
<comment type="subcellular location">
    <subcellularLocation>
        <location evidence="1">Cell membrane</location>
    </subcellularLocation>
</comment>
<sequence length="195" mass="23115">MKYKRRTKEDPENLIYDLSKWFFDHNWKRKNVIDDKADMICRTILLMVAADLATLPVVFNFFNTYFPIFLIAISISLILLIFGMYFSIKALRVRTLAYLIPDPGKIIKEAHGIWGDYSELPSDFRVSIRYKELRKHYIKKLLDYSYSNQRIIEEKANFVKKAQDFVIYNVGYTLFLVVLLLGYLLISVFIYSCNF</sequence>
<feature type="transmembrane region" description="Helical" evidence="8">
    <location>
        <begin position="65"/>
        <end position="86"/>
    </location>
</feature>
<dbReference type="EMBL" id="CP087714">
    <property type="protein sequence ID" value="XAT64048.1"/>
    <property type="molecule type" value="Genomic_DNA"/>
</dbReference>
<gene>
    <name evidence="10" type="ORF">LPQ35_01395</name>
</gene>
<keyword evidence="2" id="KW-1003">Cell membrane</keyword>
<evidence type="ECO:0000256" key="1">
    <source>
        <dbReference type="ARBA" id="ARBA00004236"/>
    </source>
</evidence>
<dbReference type="Proteomes" id="UP001492541">
    <property type="component" value="Chromosome"/>
</dbReference>
<evidence type="ECO:0000256" key="2">
    <source>
        <dbReference type="ARBA" id="ARBA00022475"/>
    </source>
</evidence>
<evidence type="ECO:0000313" key="10">
    <source>
        <dbReference type="EMBL" id="XAT64048.1"/>
    </source>
</evidence>
<dbReference type="RefSeq" id="WP_193806549.1">
    <property type="nucleotide sequence ID" value="NZ_CP087714.1"/>
</dbReference>
<protein>
    <recommendedName>
        <fullName evidence="9">Pycsar effector protein domain-containing protein</fullName>
    </recommendedName>
</protein>
<keyword evidence="6" id="KW-0051">Antiviral defense</keyword>
<evidence type="ECO:0000256" key="5">
    <source>
        <dbReference type="ARBA" id="ARBA00022989"/>
    </source>
</evidence>
<keyword evidence="3 8" id="KW-0812">Transmembrane</keyword>
<evidence type="ECO:0000256" key="3">
    <source>
        <dbReference type="ARBA" id="ARBA00022692"/>
    </source>
</evidence>
<evidence type="ECO:0000313" key="11">
    <source>
        <dbReference type="Proteomes" id="UP001492541"/>
    </source>
</evidence>
<reference evidence="10 11" key="1">
    <citation type="submission" date="2021-11" db="EMBL/GenBank/DDBJ databases">
        <title>Whole genome of Geoglobus acetivorans.</title>
        <authorList>
            <person name="Liu D."/>
        </authorList>
    </citation>
    <scope>NUCLEOTIDE SEQUENCE [LARGE SCALE GENOMIC DNA]</scope>
    <source>
        <strain evidence="10 11">SBH6</strain>
    </source>
</reference>
<evidence type="ECO:0000256" key="4">
    <source>
        <dbReference type="ARBA" id="ARBA00022741"/>
    </source>
</evidence>
<keyword evidence="11" id="KW-1185">Reference proteome</keyword>
<proteinExistence type="predicted"/>
<accession>A0ABZ3H5H7</accession>
<dbReference type="Pfam" id="PF18967">
    <property type="entry name" value="PycTM"/>
    <property type="match status" value="1"/>
</dbReference>
<evidence type="ECO:0000256" key="8">
    <source>
        <dbReference type="SAM" id="Phobius"/>
    </source>
</evidence>
<feature type="transmembrane region" description="Helical" evidence="8">
    <location>
        <begin position="39"/>
        <end position="59"/>
    </location>
</feature>
<feature type="transmembrane region" description="Helical" evidence="8">
    <location>
        <begin position="165"/>
        <end position="191"/>
    </location>
</feature>
<name>A0ABZ3H5H7_GEOAI</name>
<keyword evidence="5 8" id="KW-1133">Transmembrane helix</keyword>
<dbReference type="InterPro" id="IPR043760">
    <property type="entry name" value="PycTM_dom"/>
</dbReference>
<feature type="domain" description="Pycsar effector protein" evidence="9">
    <location>
        <begin position="33"/>
        <end position="181"/>
    </location>
</feature>
<organism evidence="10 11">
    <name type="scientific">Geoglobus acetivorans</name>
    <dbReference type="NCBI Taxonomy" id="565033"/>
    <lineage>
        <taxon>Archaea</taxon>
        <taxon>Methanobacteriati</taxon>
        <taxon>Methanobacteriota</taxon>
        <taxon>Archaeoglobi</taxon>
        <taxon>Archaeoglobales</taxon>
        <taxon>Archaeoglobaceae</taxon>
        <taxon>Geoglobus</taxon>
    </lineage>
</organism>
<keyword evidence="4" id="KW-0547">Nucleotide-binding</keyword>
<dbReference type="GeneID" id="90448298"/>
<evidence type="ECO:0000259" key="9">
    <source>
        <dbReference type="Pfam" id="PF18967"/>
    </source>
</evidence>
<evidence type="ECO:0000256" key="7">
    <source>
        <dbReference type="ARBA" id="ARBA00023136"/>
    </source>
</evidence>
<keyword evidence="7 8" id="KW-0472">Membrane</keyword>